<gene>
    <name evidence="1" type="primary">jg18856</name>
    <name evidence="1" type="ORF">PAEG_LOCUS14882</name>
</gene>
<protein>
    <submittedName>
        <fullName evidence="1">Jg18856 protein</fullName>
    </submittedName>
</protein>
<reference evidence="1" key="1">
    <citation type="submission" date="2022-03" db="EMBL/GenBank/DDBJ databases">
        <authorList>
            <person name="Lindestad O."/>
        </authorList>
    </citation>
    <scope>NUCLEOTIDE SEQUENCE</scope>
</reference>
<dbReference type="OrthoDB" id="7478539at2759"/>
<sequence length="94" mass="10596">MDRAMLGVYLRDGIRNVEIRSRTRVTDIAQRVDEVAMGRAHSSEKGWTLGSQRAGIAAPNWLLLGLPRWFSTSQMFADAHVDDFYGVMRKRAAS</sequence>
<evidence type="ECO:0000313" key="1">
    <source>
        <dbReference type="EMBL" id="CAH2237631.1"/>
    </source>
</evidence>
<proteinExistence type="predicted"/>
<accession>A0A8S4RJU2</accession>
<dbReference type="EMBL" id="CAKXAJ010025283">
    <property type="protein sequence ID" value="CAH2237631.1"/>
    <property type="molecule type" value="Genomic_DNA"/>
</dbReference>
<dbReference type="AlphaFoldDB" id="A0A8S4RJU2"/>
<evidence type="ECO:0000313" key="2">
    <source>
        <dbReference type="Proteomes" id="UP000838756"/>
    </source>
</evidence>
<dbReference type="Proteomes" id="UP000838756">
    <property type="component" value="Unassembled WGS sequence"/>
</dbReference>
<comment type="caution">
    <text evidence="1">The sequence shown here is derived from an EMBL/GenBank/DDBJ whole genome shotgun (WGS) entry which is preliminary data.</text>
</comment>
<name>A0A8S4RJU2_9NEOP</name>
<keyword evidence="2" id="KW-1185">Reference proteome</keyword>
<organism evidence="1 2">
    <name type="scientific">Pararge aegeria aegeria</name>
    <dbReference type="NCBI Taxonomy" id="348720"/>
    <lineage>
        <taxon>Eukaryota</taxon>
        <taxon>Metazoa</taxon>
        <taxon>Ecdysozoa</taxon>
        <taxon>Arthropoda</taxon>
        <taxon>Hexapoda</taxon>
        <taxon>Insecta</taxon>
        <taxon>Pterygota</taxon>
        <taxon>Neoptera</taxon>
        <taxon>Endopterygota</taxon>
        <taxon>Lepidoptera</taxon>
        <taxon>Glossata</taxon>
        <taxon>Ditrysia</taxon>
        <taxon>Papilionoidea</taxon>
        <taxon>Nymphalidae</taxon>
        <taxon>Satyrinae</taxon>
        <taxon>Satyrini</taxon>
        <taxon>Parargina</taxon>
        <taxon>Pararge</taxon>
    </lineage>
</organism>